<dbReference type="EMBL" id="CP041186">
    <property type="protein sequence ID" value="QDG50499.1"/>
    <property type="molecule type" value="Genomic_DNA"/>
</dbReference>
<protein>
    <submittedName>
        <fullName evidence="3">DUF2330 domain-containing protein</fullName>
    </submittedName>
</protein>
<accession>A0A5B8Y1F2</accession>
<name>A0A4Y6PQV4_PERCE</name>
<evidence type="ECO:0000313" key="3">
    <source>
        <dbReference type="EMBL" id="QDG50499.1"/>
    </source>
</evidence>
<evidence type="ECO:0000313" key="4">
    <source>
        <dbReference type="Proteomes" id="UP000315995"/>
    </source>
</evidence>
<feature type="transmembrane region" description="Helical" evidence="2">
    <location>
        <begin position="447"/>
        <end position="463"/>
    </location>
</feature>
<keyword evidence="2" id="KW-0812">Transmembrane</keyword>
<dbReference type="Proteomes" id="UP000315995">
    <property type="component" value="Chromosome"/>
</dbReference>
<feature type="compositionally biased region" description="Polar residues" evidence="1">
    <location>
        <begin position="429"/>
        <end position="444"/>
    </location>
</feature>
<evidence type="ECO:0000256" key="1">
    <source>
        <dbReference type="SAM" id="MobiDB-lite"/>
    </source>
</evidence>
<accession>A0A4Y6PQV4</accession>
<dbReference type="OrthoDB" id="5503640at2"/>
<keyword evidence="4" id="KW-1185">Reference proteome</keyword>
<dbReference type="Pfam" id="PF10092">
    <property type="entry name" value="DUF2330"/>
    <property type="match status" value="1"/>
</dbReference>
<dbReference type="AlphaFoldDB" id="A0A4Y6PQV4"/>
<organism evidence="3 4">
    <name type="scientific">Persicimonas caeni</name>
    <dbReference type="NCBI Taxonomy" id="2292766"/>
    <lineage>
        <taxon>Bacteria</taxon>
        <taxon>Deltaproteobacteria</taxon>
        <taxon>Bradymonadales</taxon>
        <taxon>Bradymonadaceae</taxon>
        <taxon>Persicimonas</taxon>
    </lineage>
</organism>
<evidence type="ECO:0000256" key="2">
    <source>
        <dbReference type="SAM" id="Phobius"/>
    </source>
</evidence>
<gene>
    <name evidence="3" type="ORF">FIV42_07065</name>
</gene>
<reference evidence="3 4" key="1">
    <citation type="submission" date="2019-06" db="EMBL/GenBank/DDBJ databases">
        <title>Persicimonas caeni gen. nov., sp. nov., a predatory bacterium isolated from solar saltern.</title>
        <authorList>
            <person name="Wang S."/>
        </authorList>
    </citation>
    <scope>NUCLEOTIDE SEQUENCE [LARGE SCALE GENOMIC DNA]</scope>
    <source>
        <strain evidence="3 4">YN101</strain>
    </source>
</reference>
<dbReference type="InterPro" id="IPR019283">
    <property type="entry name" value="DUF2330"/>
</dbReference>
<feature type="region of interest" description="Disordered" evidence="1">
    <location>
        <begin position="357"/>
        <end position="446"/>
    </location>
</feature>
<keyword evidence="2" id="KW-0472">Membrane</keyword>
<proteinExistence type="predicted"/>
<feature type="compositionally biased region" description="Low complexity" evidence="1">
    <location>
        <begin position="399"/>
        <end position="417"/>
    </location>
</feature>
<sequence>MLDEPSRRLCATLDAARPQPTCSTGVRPMICTTPRTTALLVALVLTASFFVPSSVSACLHAMRETVAQGSKTTELTQRGQKALIYHDGEVEHLVMDVSYASDEPLEKLAWILPLPAVPTDYGTVDPGFIDEVHGFFNPRWVREKPLRRLGLKSAGRGRGGSRSTTKALELLPAQKTGPFEIQPIKVRGSLGQEKLQQWMVDNGFQRIPHQNLDYYITRKWMFLAIKALPAEGEQTLPKDGELPPLRVSFPYERAVYPMKLSAGMGNPQVTLYVLQSEPFADATFEGVEGRGFQMAKAGGKNGFVMSNAQFQHADAPEALQTFLGDVAGTGAGEAWAQVLYHSKSWRGRRHPLNWKEDLSFPISPKEPLMGLEEEPSAPEAPRSPTANQEPQPDEAQPDEAQPNELQQEEPQQAAVVPSKPPATDAGESAGSSCECASTSGTSTPDAPVAYLGLAISLVGLLWWRRPRKRGT</sequence>
<keyword evidence="2" id="KW-1133">Transmembrane helix</keyword>